<accession>A0AAD5XVG0</accession>
<feature type="non-terminal residue" evidence="1">
    <location>
        <position position="1"/>
    </location>
</feature>
<reference evidence="1" key="1">
    <citation type="submission" date="2020-05" db="EMBL/GenBank/DDBJ databases">
        <title>Phylogenomic resolution of chytrid fungi.</title>
        <authorList>
            <person name="Stajich J.E."/>
            <person name="Amses K."/>
            <person name="Simmons R."/>
            <person name="Seto K."/>
            <person name="Myers J."/>
            <person name="Bonds A."/>
            <person name="Quandt C.A."/>
            <person name="Barry K."/>
            <person name="Liu P."/>
            <person name="Grigoriev I."/>
            <person name="Longcore J.E."/>
            <person name="James T.Y."/>
        </authorList>
    </citation>
    <scope>NUCLEOTIDE SEQUENCE</scope>
    <source>
        <strain evidence="1">JEL0476</strain>
    </source>
</reference>
<feature type="non-terminal residue" evidence="1">
    <location>
        <position position="256"/>
    </location>
</feature>
<sequence>EFLKLQNKLLSNEEKDFNKEEVNENVSQTKDSGIDEVTYSPLFQFSENSDFLSQVESFSENLDNSNVNFFNDYTSFVTVIEKFNKKDDENLIEKIGILSEVDKNLLKLHIDLLNLNFLSKLKHKNFLDLVNYLIISKKTTTSYSKDLEDKIWIILVQFMFELEQLNNPPRRIHESLILLIKNFNTKFVTNFLIPLIELYNSFDKKFPVTNSTDSKELQSNNIILTKFILDINFFEFFINLITKSDLSFYSKCILLG</sequence>
<dbReference type="AlphaFoldDB" id="A0AAD5XVG0"/>
<gene>
    <name evidence="1" type="ORF">HK099_002632</name>
</gene>
<proteinExistence type="predicted"/>
<evidence type="ECO:0000313" key="1">
    <source>
        <dbReference type="EMBL" id="KAJ3200478.1"/>
    </source>
</evidence>
<organism evidence="1 2">
    <name type="scientific">Clydaea vesicula</name>
    <dbReference type="NCBI Taxonomy" id="447962"/>
    <lineage>
        <taxon>Eukaryota</taxon>
        <taxon>Fungi</taxon>
        <taxon>Fungi incertae sedis</taxon>
        <taxon>Chytridiomycota</taxon>
        <taxon>Chytridiomycota incertae sedis</taxon>
        <taxon>Chytridiomycetes</taxon>
        <taxon>Lobulomycetales</taxon>
        <taxon>Lobulomycetaceae</taxon>
        <taxon>Clydaea</taxon>
    </lineage>
</organism>
<dbReference type="Proteomes" id="UP001211065">
    <property type="component" value="Unassembled WGS sequence"/>
</dbReference>
<name>A0AAD5XVG0_9FUNG</name>
<comment type="caution">
    <text evidence="1">The sequence shown here is derived from an EMBL/GenBank/DDBJ whole genome shotgun (WGS) entry which is preliminary data.</text>
</comment>
<protein>
    <submittedName>
        <fullName evidence="1">Uncharacterized protein</fullName>
    </submittedName>
</protein>
<keyword evidence="2" id="KW-1185">Reference proteome</keyword>
<dbReference type="EMBL" id="JADGJW010001896">
    <property type="protein sequence ID" value="KAJ3200478.1"/>
    <property type="molecule type" value="Genomic_DNA"/>
</dbReference>
<evidence type="ECO:0000313" key="2">
    <source>
        <dbReference type="Proteomes" id="UP001211065"/>
    </source>
</evidence>